<feature type="region of interest" description="Disordered" evidence="1">
    <location>
        <begin position="643"/>
        <end position="692"/>
    </location>
</feature>
<dbReference type="PROSITE" id="PS51205">
    <property type="entry name" value="VPS9"/>
    <property type="match status" value="1"/>
</dbReference>
<accession>A0A179UV62</accession>
<dbReference type="GO" id="GO:0031267">
    <property type="term" value="F:small GTPase binding"/>
    <property type="evidence" value="ECO:0007669"/>
    <property type="project" value="TreeGrafter"/>
</dbReference>
<dbReference type="AlphaFoldDB" id="A0A179UV62"/>
<dbReference type="Gene3D" id="1.20.1050.80">
    <property type="entry name" value="VPS9 domain"/>
    <property type="match status" value="1"/>
</dbReference>
<dbReference type="SUPFAM" id="SSF109993">
    <property type="entry name" value="VPS9 domain"/>
    <property type="match status" value="1"/>
</dbReference>
<dbReference type="SMART" id="SM00167">
    <property type="entry name" value="VPS9"/>
    <property type="match status" value="1"/>
</dbReference>
<evidence type="ECO:0000259" key="2">
    <source>
        <dbReference type="PROSITE" id="PS51205"/>
    </source>
</evidence>
<feature type="region of interest" description="Disordered" evidence="1">
    <location>
        <begin position="398"/>
        <end position="469"/>
    </location>
</feature>
<dbReference type="GO" id="GO:0005085">
    <property type="term" value="F:guanyl-nucleotide exchange factor activity"/>
    <property type="evidence" value="ECO:0007669"/>
    <property type="project" value="InterPro"/>
</dbReference>
<evidence type="ECO:0000313" key="4">
    <source>
        <dbReference type="Proteomes" id="UP000002038"/>
    </source>
</evidence>
<dbReference type="GO" id="GO:0016192">
    <property type="term" value="P:vesicle-mediated transport"/>
    <property type="evidence" value="ECO:0007669"/>
    <property type="project" value="InterPro"/>
</dbReference>
<protein>
    <submittedName>
        <fullName evidence="3">VPS9 domain-containing protein</fullName>
    </submittedName>
</protein>
<dbReference type="Pfam" id="PF02204">
    <property type="entry name" value="VPS9"/>
    <property type="match status" value="1"/>
</dbReference>
<dbReference type="InterPro" id="IPR037191">
    <property type="entry name" value="VPS9_dom_sf"/>
</dbReference>
<evidence type="ECO:0000313" key="3">
    <source>
        <dbReference type="EMBL" id="OAT11683.1"/>
    </source>
</evidence>
<dbReference type="InterPro" id="IPR003123">
    <property type="entry name" value="VPS9"/>
</dbReference>
<dbReference type="InterPro" id="IPR045046">
    <property type="entry name" value="Vps9-like"/>
</dbReference>
<name>A0A179UV62_BLAGS</name>
<evidence type="ECO:0000256" key="1">
    <source>
        <dbReference type="SAM" id="MobiDB-lite"/>
    </source>
</evidence>
<proteinExistence type="predicted"/>
<feature type="compositionally biased region" description="Basic and acidic residues" evidence="1">
    <location>
        <begin position="182"/>
        <end position="194"/>
    </location>
</feature>
<dbReference type="RefSeq" id="XP_002622614.1">
    <property type="nucleotide sequence ID" value="XM_002622568.1"/>
</dbReference>
<feature type="region of interest" description="Disordered" evidence="1">
    <location>
        <begin position="1"/>
        <end position="38"/>
    </location>
</feature>
<keyword evidence="4" id="KW-1185">Reference proteome</keyword>
<sequence length="736" mass="80129">MSAESTPRPTGPQISKSFSRMEDASPNSFPRNRAKTVHGIVTQEVAPENSPLMYMDPDSVDGEADLFAKTESLGSDEAFLLEKSDPNYLQLQYMTDHFELPIELVSLTDRFIASLSAKVYSTPPSIDRLSDLFQDFYVRAAAHISTHISTLASRLNRQPLPSPSQTQISGKAQRDPLSSSPGHKDSQKGSEKLTTDQQMLTAEEVAEKRRARKILQYKGHALEEAVERRACEAVYEKIWRHKNSLDEVRDEKLRSKTATLALVGIGLKDLGIETWDLNEEGSEPSKFLSSARESLIKMNDEKFPLGKLHHLTAAHKAIVDTLTIVLPSSSSADEILPTLIYTLITTPAEGINIISNLLFIQRFRASSRLDGEAAYCLTNLEAAISFLENVDLNSLQTDRTENSMANSPRSVSNPASLRPDAPTTKSSATVLGSSASSETLSEIGQSDPGWRLASNEGIPKPRAADPSPQRRLTDLLQPSAKVLGAANDAVRNTADQGFKNISSTLDHSFNFLFGRLREVQIKQSGEPNGMSTILPKTLDDARRLVTTSPIIDDENDRNMKAEDRLIGLIGGRKTSRQNSAGSSGNSGSGLKAVATSAETSAPTAASSGSIFSNPAHQITQTPPFGSMKSFGNTLNPLNHIPGMIRGFGRSTPDPSLDTVLSTDNSKPSDSISSRSSTPIPHKNTTSTSINATEFKPPIKRFLEMPDAGDLKMSDIPELLEDYKRLALFLKEHGTSQ</sequence>
<dbReference type="EMBL" id="GG657464">
    <property type="protein sequence ID" value="OAT11683.1"/>
    <property type="molecule type" value="Genomic_DNA"/>
</dbReference>
<feature type="compositionally biased region" description="Low complexity" evidence="1">
    <location>
        <begin position="578"/>
        <end position="595"/>
    </location>
</feature>
<dbReference type="KEGG" id="bgh:BDBG_07125"/>
<feature type="region of interest" description="Disordered" evidence="1">
    <location>
        <begin position="569"/>
        <end position="595"/>
    </location>
</feature>
<dbReference type="Proteomes" id="UP000002038">
    <property type="component" value="Unassembled WGS sequence"/>
</dbReference>
<feature type="compositionally biased region" description="Low complexity" evidence="1">
    <location>
        <begin position="426"/>
        <end position="437"/>
    </location>
</feature>
<feature type="compositionally biased region" description="Polar residues" evidence="1">
    <location>
        <begin position="163"/>
        <end position="181"/>
    </location>
</feature>
<feature type="region of interest" description="Disordered" evidence="1">
    <location>
        <begin position="155"/>
        <end position="198"/>
    </location>
</feature>
<dbReference type="OrthoDB" id="10264848at2759"/>
<feature type="compositionally biased region" description="Polar residues" evidence="1">
    <location>
        <begin position="398"/>
        <end position="415"/>
    </location>
</feature>
<organism evidence="3 4">
    <name type="scientific">Blastomyces gilchristii (strain SLH14081)</name>
    <name type="common">Blastomyces dermatitidis</name>
    <dbReference type="NCBI Taxonomy" id="559298"/>
    <lineage>
        <taxon>Eukaryota</taxon>
        <taxon>Fungi</taxon>
        <taxon>Dikarya</taxon>
        <taxon>Ascomycota</taxon>
        <taxon>Pezizomycotina</taxon>
        <taxon>Eurotiomycetes</taxon>
        <taxon>Eurotiomycetidae</taxon>
        <taxon>Onygenales</taxon>
        <taxon>Ajellomycetaceae</taxon>
        <taxon>Blastomyces</taxon>
    </lineage>
</organism>
<dbReference type="GO" id="GO:0030139">
    <property type="term" value="C:endocytic vesicle"/>
    <property type="evidence" value="ECO:0007669"/>
    <property type="project" value="TreeGrafter"/>
</dbReference>
<gene>
    <name evidence="3" type="ORF">BDBG_07125</name>
</gene>
<dbReference type="STRING" id="559298.A0A179UV62"/>
<dbReference type="PANTHER" id="PTHR23101:SF97">
    <property type="entry name" value="DOMAIN PROTEIN, PUTATIVE (AFU_ORTHOLOGUE AFUA_2G10890)-RELATED"/>
    <property type="match status" value="1"/>
</dbReference>
<feature type="compositionally biased region" description="Low complexity" evidence="1">
    <location>
        <begin position="661"/>
        <end position="679"/>
    </location>
</feature>
<dbReference type="VEuPathDB" id="FungiDB:BDBG_07125"/>
<feature type="compositionally biased region" description="Polar residues" evidence="1">
    <location>
        <begin position="682"/>
        <end position="691"/>
    </location>
</feature>
<dbReference type="GO" id="GO:0005829">
    <property type="term" value="C:cytosol"/>
    <property type="evidence" value="ECO:0007669"/>
    <property type="project" value="TreeGrafter"/>
</dbReference>
<feature type="compositionally biased region" description="Polar residues" evidence="1">
    <location>
        <begin position="1"/>
        <end position="18"/>
    </location>
</feature>
<feature type="domain" description="VPS9" evidence="2">
    <location>
        <begin position="247"/>
        <end position="396"/>
    </location>
</feature>
<reference evidence="4" key="1">
    <citation type="journal article" date="2015" name="PLoS Genet.">
        <title>The dynamic genome and transcriptome of the human fungal pathogen Blastomyces and close relative Emmonsia.</title>
        <authorList>
            <person name="Munoz J.F."/>
            <person name="Gauthier G.M."/>
            <person name="Desjardins C.A."/>
            <person name="Gallo J.E."/>
            <person name="Holder J."/>
            <person name="Sullivan T.D."/>
            <person name="Marty A.J."/>
            <person name="Carmen J.C."/>
            <person name="Chen Z."/>
            <person name="Ding L."/>
            <person name="Gujja S."/>
            <person name="Magrini V."/>
            <person name="Misas E."/>
            <person name="Mitreva M."/>
            <person name="Priest M."/>
            <person name="Saif S."/>
            <person name="Whiston E.A."/>
            <person name="Young S."/>
            <person name="Zeng Q."/>
            <person name="Goldman W.E."/>
            <person name="Mardis E.R."/>
            <person name="Taylor J.W."/>
            <person name="McEwen J.G."/>
            <person name="Clay O.K."/>
            <person name="Klein B.S."/>
            <person name="Cuomo C.A."/>
        </authorList>
    </citation>
    <scope>NUCLEOTIDE SEQUENCE [LARGE SCALE GENOMIC DNA]</scope>
    <source>
        <strain evidence="4">SLH14081</strain>
    </source>
</reference>
<dbReference type="PANTHER" id="PTHR23101">
    <property type="entry name" value="RAB GDP/GTP EXCHANGE FACTOR"/>
    <property type="match status" value="1"/>
</dbReference>
<dbReference type="GeneID" id="8508992"/>